<dbReference type="InterPro" id="IPR045518">
    <property type="entry name" value="2EXR"/>
</dbReference>
<comment type="caution">
    <text evidence="3">The sequence shown here is derived from an EMBL/GenBank/DDBJ whole genome shotgun (WGS) entry which is preliminary data.</text>
</comment>
<evidence type="ECO:0000256" key="1">
    <source>
        <dbReference type="SAM" id="MobiDB-lite"/>
    </source>
</evidence>
<dbReference type="PANTHER" id="PTHR35910">
    <property type="entry name" value="2EXR DOMAIN-CONTAINING PROTEIN"/>
    <property type="match status" value="1"/>
</dbReference>
<feature type="region of interest" description="Disordered" evidence="1">
    <location>
        <begin position="267"/>
        <end position="293"/>
    </location>
</feature>
<dbReference type="OrthoDB" id="3530648at2759"/>
<sequence>MTLPKIDYRDDAIDSQNSSSRHSDTDIAAAAAHAVEPIEDSRNSTFTLFPKLPLELRRKIWVDSFPRARIVDLLAYEELHDPIKNIGMYEETRIMANKHARDRFPVTLSVNRESRVKVAPYFINPVADFGLLRSLSMNAFGDLTWQKDCWLSRLDEATSSNFPSKTNSALFFSSTVLLRPSVRLRAQGRHGKCNKDVIDDDNPFCCLFNYLPALRLLRITCGDHPEEDTNWNRQTRWEAGNLLHEALKHHEKDFGAGKLPMIEIDTGSEDESGDIEWELWKDKTSDTEPEALA</sequence>
<gene>
    <name evidence="3" type="ORF">IFR04_013139</name>
</gene>
<organism evidence="3 4">
    <name type="scientific">Cadophora malorum</name>
    <dbReference type="NCBI Taxonomy" id="108018"/>
    <lineage>
        <taxon>Eukaryota</taxon>
        <taxon>Fungi</taxon>
        <taxon>Dikarya</taxon>
        <taxon>Ascomycota</taxon>
        <taxon>Pezizomycotina</taxon>
        <taxon>Leotiomycetes</taxon>
        <taxon>Helotiales</taxon>
        <taxon>Ploettnerulaceae</taxon>
        <taxon>Cadophora</taxon>
    </lineage>
</organism>
<evidence type="ECO:0000259" key="2">
    <source>
        <dbReference type="Pfam" id="PF20150"/>
    </source>
</evidence>
<feature type="compositionally biased region" description="Acidic residues" evidence="1">
    <location>
        <begin position="267"/>
        <end position="277"/>
    </location>
</feature>
<proteinExistence type="predicted"/>
<dbReference type="Proteomes" id="UP000664132">
    <property type="component" value="Unassembled WGS sequence"/>
</dbReference>
<name>A0A8H7W7I4_9HELO</name>
<keyword evidence="4" id="KW-1185">Reference proteome</keyword>
<evidence type="ECO:0000313" key="3">
    <source>
        <dbReference type="EMBL" id="KAG4413744.1"/>
    </source>
</evidence>
<protein>
    <recommendedName>
        <fullName evidence="2">2EXR domain-containing protein</fullName>
    </recommendedName>
</protein>
<evidence type="ECO:0000313" key="4">
    <source>
        <dbReference type="Proteomes" id="UP000664132"/>
    </source>
</evidence>
<dbReference type="AlphaFoldDB" id="A0A8H7W7I4"/>
<feature type="compositionally biased region" description="Basic and acidic residues" evidence="1">
    <location>
        <begin position="1"/>
        <end position="12"/>
    </location>
</feature>
<dbReference type="EMBL" id="JAFJYH010000298">
    <property type="protein sequence ID" value="KAG4413744.1"/>
    <property type="molecule type" value="Genomic_DNA"/>
</dbReference>
<dbReference type="PANTHER" id="PTHR35910:SF1">
    <property type="entry name" value="2EXR DOMAIN-CONTAINING PROTEIN"/>
    <property type="match status" value="1"/>
</dbReference>
<feature type="domain" description="2EXR" evidence="2">
    <location>
        <begin position="46"/>
        <end position="117"/>
    </location>
</feature>
<reference evidence="3" key="1">
    <citation type="submission" date="2021-02" db="EMBL/GenBank/DDBJ databases">
        <title>Genome sequence Cadophora malorum strain M34.</title>
        <authorList>
            <person name="Stefanovic E."/>
            <person name="Vu D."/>
            <person name="Scully C."/>
            <person name="Dijksterhuis J."/>
            <person name="Roader J."/>
            <person name="Houbraken J."/>
        </authorList>
    </citation>
    <scope>NUCLEOTIDE SEQUENCE</scope>
    <source>
        <strain evidence="3">M34</strain>
    </source>
</reference>
<feature type="region of interest" description="Disordered" evidence="1">
    <location>
        <begin position="1"/>
        <end position="26"/>
    </location>
</feature>
<accession>A0A8H7W7I4</accession>
<dbReference type="Pfam" id="PF20150">
    <property type="entry name" value="2EXR"/>
    <property type="match status" value="1"/>
</dbReference>